<gene>
    <name evidence="1" type="ORF">MARPO_0033s0140</name>
</gene>
<organism evidence="1 2">
    <name type="scientific">Marchantia polymorpha</name>
    <name type="common">Common liverwort</name>
    <name type="synonym">Marchantia aquatica</name>
    <dbReference type="NCBI Taxonomy" id="3197"/>
    <lineage>
        <taxon>Eukaryota</taxon>
        <taxon>Viridiplantae</taxon>
        <taxon>Streptophyta</taxon>
        <taxon>Embryophyta</taxon>
        <taxon>Marchantiophyta</taxon>
        <taxon>Marchantiopsida</taxon>
        <taxon>Marchantiidae</taxon>
        <taxon>Marchantiales</taxon>
        <taxon>Marchantiaceae</taxon>
        <taxon>Marchantia</taxon>
    </lineage>
</organism>
<sequence length="97" mass="11011">MLFLTGCGHMMHMMTNQSGVRNTSHLDTRLDWQSGRVKSIWGPARHCRLNQLMTMSSGSCFVSPLSAPRNALALRLWAFVEQRQEFDSRTRGTEDPA</sequence>
<reference evidence="2" key="1">
    <citation type="journal article" date="2017" name="Cell">
        <title>Insights into land plant evolution garnered from the Marchantia polymorpha genome.</title>
        <authorList>
            <person name="Bowman J.L."/>
            <person name="Kohchi T."/>
            <person name="Yamato K.T."/>
            <person name="Jenkins J."/>
            <person name="Shu S."/>
            <person name="Ishizaki K."/>
            <person name="Yamaoka S."/>
            <person name="Nishihama R."/>
            <person name="Nakamura Y."/>
            <person name="Berger F."/>
            <person name="Adam C."/>
            <person name="Aki S.S."/>
            <person name="Althoff F."/>
            <person name="Araki T."/>
            <person name="Arteaga-Vazquez M.A."/>
            <person name="Balasubrmanian S."/>
            <person name="Barry K."/>
            <person name="Bauer D."/>
            <person name="Boehm C.R."/>
            <person name="Briginshaw L."/>
            <person name="Caballero-Perez J."/>
            <person name="Catarino B."/>
            <person name="Chen F."/>
            <person name="Chiyoda S."/>
            <person name="Chovatia M."/>
            <person name="Davies K.M."/>
            <person name="Delmans M."/>
            <person name="Demura T."/>
            <person name="Dierschke T."/>
            <person name="Dolan L."/>
            <person name="Dorantes-Acosta A.E."/>
            <person name="Eklund D.M."/>
            <person name="Florent S.N."/>
            <person name="Flores-Sandoval E."/>
            <person name="Fujiyama A."/>
            <person name="Fukuzawa H."/>
            <person name="Galik B."/>
            <person name="Grimanelli D."/>
            <person name="Grimwood J."/>
            <person name="Grossniklaus U."/>
            <person name="Hamada T."/>
            <person name="Haseloff J."/>
            <person name="Hetherington A.J."/>
            <person name="Higo A."/>
            <person name="Hirakawa Y."/>
            <person name="Hundley H.N."/>
            <person name="Ikeda Y."/>
            <person name="Inoue K."/>
            <person name="Inoue S.I."/>
            <person name="Ishida S."/>
            <person name="Jia Q."/>
            <person name="Kakita M."/>
            <person name="Kanazawa T."/>
            <person name="Kawai Y."/>
            <person name="Kawashima T."/>
            <person name="Kennedy M."/>
            <person name="Kinose K."/>
            <person name="Kinoshita T."/>
            <person name="Kohara Y."/>
            <person name="Koide E."/>
            <person name="Komatsu K."/>
            <person name="Kopischke S."/>
            <person name="Kubo M."/>
            <person name="Kyozuka J."/>
            <person name="Lagercrantz U."/>
            <person name="Lin S.S."/>
            <person name="Lindquist E."/>
            <person name="Lipzen A.M."/>
            <person name="Lu C.W."/>
            <person name="De Luna E."/>
            <person name="Martienssen R.A."/>
            <person name="Minamino N."/>
            <person name="Mizutani M."/>
            <person name="Mizutani M."/>
            <person name="Mochizuki N."/>
            <person name="Monte I."/>
            <person name="Mosher R."/>
            <person name="Nagasaki H."/>
            <person name="Nakagami H."/>
            <person name="Naramoto S."/>
            <person name="Nishitani K."/>
            <person name="Ohtani M."/>
            <person name="Okamoto T."/>
            <person name="Okumura M."/>
            <person name="Phillips J."/>
            <person name="Pollak B."/>
            <person name="Reinders A."/>
            <person name="Rovekamp M."/>
            <person name="Sano R."/>
            <person name="Sawa S."/>
            <person name="Schmid M.W."/>
            <person name="Shirakawa M."/>
            <person name="Solano R."/>
            <person name="Spunde A."/>
            <person name="Suetsugu N."/>
            <person name="Sugano S."/>
            <person name="Sugiyama A."/>
            <person name="Sun R."/>
            <person name="Suzuki Y."/>
            <person name="Takenaka M."/>
            <person name="Takezawa D."/>
            <person name="Tomogane H."/>
            <person name="Tsuzuki M."/>
            <person name="Ueda T."/>
            <person name="Umeda M."/>
            <person name="Ward J.M."/>
            <person name="Watanabe Y."/>
            <person name="Yazaki K."/>
            <person name="Yokoyama R."/>
            <person name="Yoshitake Y."/>
            <person name="Yotsui I."/>
            <person name="Zachgo S."/>
            <person name="Schmutz J."/>
        </authorList>
    </citation>
    <scope>NUCLEOTIDE SEQUENCE [LARGE SCALE GENOMIC DNA]</scope>
    <source>
        <strain evidence="2">Tak-1</strain>
    </source>
</reference>
<proteinExistence type="predicted"/>
<dbReference type="AlphaFoldDB" id="A0A2R6X6M7"/>
<keyword evidence="2" id="KW-1185">Reference proteome</keyword>
<dbReference type="EMBL" id="KZ772705">
    <property type="protein sequence ID" value="PTQ41747.1"/>
    <property type="molecule type" value="Genomic_DNA"/>
</dbReference>
<evidence type="ECO:0000313" key="1">
    <source>
        <dbReference type="EMBL" id="PTQ41747.1"/>
    </source>
</evidence>
<dbReference type="Proteomes" id="UP000244005">
    <property type="component" value="Unassembled WGS sequence"/>
</dbReference>
<accession>A0A2R6X6M7</accession>
<protein>
    <submittedName>
        <fullName evidence="1">Uncharacterized protein</fullName>
    </submittedName>
</protein>
<evidence type="ECO:0000313" key="2">
    <source>
        <dbReference type="Proteomes" id="UP000244005"/>
    </source>
</evidence>
<name>A0A2R6X6M7_MARPO</name>
<dbReference type="Gramene" id="Mp1g15210.1">
    <property type="protein sequence ID" value="Mp1g15210.1.cds1"/>
    <property type="gene ID" value="Mp1g15210"/>
</dbReference>